<protein>
    <recommendedName>
        <fullName evidence="4">F-box domain-containing protein</fullName>
    </recommendedName>
</protein>
<accession>A0A9P9E1H5</accession>
<reference evidence="2" key="1">
    <citation type="journal article" date="2021" name="Nat. Commun.">
        <title>Genetic determinants of endophytism in the Arabidopsis root mycobiome.</title>
        <authorList>
            <person name="Mesny F."/>
            <person name="Miyauchi S."/>
            <person name="Thiergart T."/>
            <person name="Pickel B."/>
            <person name="Atanasova L."/>
            <person name="Karlsson M."/>
            <person name="Huettel B."/>
            <person name="Barry K.W."/>
            <person name="Haridas S."/>
            <person name="Chen C."/>
            <person name="Bauer D."/>
            <person name="Andreopoulos W."/>
            <person name="Pangilinan J."/>
            <person name="LaButti K."/>
            <person name="Riley R."/>
            <person name="Lipzen A."/>
            <person name="Clum A."/>
            <person name="Drula E."/>
            <person name="Henrissat B."/>
            <person name="Kohler A."/>
            <person name="Grigoriev I.V."/>
            <person name="Martin F.M."/>
            <person name="Hacquard S."/>
        </authorList>
    </citation>
    <scope>NUCLEOTIDE SEQUENCE</scope>
    <source>
        <strain evidence="2">MPI-CAGE-AT-0147</strain>
    </source>
</reference>
<evidence type="ECO:0000313" key="3">
    <source>
        <dbReference type="Proteomes" id="UP000738349"/>
    </source>
</evidence>
<dbReference type="InterPro" id="IPR038883">
    <property type="entry name" value="AN11006-like"/>
</dbReference>
<gene>
    <name evidence="2" type="ORF">EDB81DRAFT_906816</name>
</gene>
<dbReference type="PANTHER" id="PTHR42085">
    <property type="entry name" value="F-BOX DOMAIN-CONTAINING PROTEIN"/>
    <property type="match status" value="1"/>
</dbReference>
<dbReference type="AlphaFoldDB" id="A0A9P9E1H5"/>
<name>A0A9P9E1H5_9HYPO</name>
<dbReference type="OrthoDB" id="5127088at2759"/>
<evidence type="ECO:0000313" key="2">
    <source>
        <dbReference type="EMBL" id="KAH7129021.1"/>
    </source>
</evidence>
<feature type="region of interest" description="Disordered" evidence="1">
    <location>
        <begin position="24"/>
        <end position="46"/>
    </location>
</feature>
<evidence type="ECO:0008006" key="4">
    <source>
        <dbReference type="Google" id="ProtNLM"/>
    </source>
</evidence>
<dbReference type="Proteomes" id="UP000738349">
    <property type="component" value="Unassembled WGS sequence"/>
</dbReference>
<organism evidence="2 3">
    <name type="scientific">Dactylonectria macrodidyma</name>
    <dbReference type="NCBI Taxonomy" id="307937"/>
    <lineage>
        <taxon>Eukaryota</taxon>
        <taxon>Fungi</taxon>
        <taxon>Dikarya</taxon>
        <taxon>Ascomycota</taxon>
        <taxon>Pezizomycotina</taxon>
        <taxon>Sordariomycetes</taxon>
        <taxon>Hypocreomycetidae</taxon>
        <taxon>Hypocreales</taxon>
        <taxon>Nectriaceae</taxon>
        <taxon>Dactylonectria</taxon>
    </lineage>
</organism>
<dbReference type="PANTHER" id="PTHR42085:SF6">
    <property type="entry name" value="F-BOX DOMAIN-CONTAINING PROTEIN"/>
    <property type="match status" value="1"/>
</dbReference>
<keyword evidence="3" id="KW-1185">Reference proteome</keyword>
<evidence type="ECO:0000256" key="1">
    <source>
        <dbReference type="SAM" id="MobiDB-lite"/>
    </source>
</evidence>
<comment type="caution">
    <text evidence="2">The sequence shown here is derived from an EMBL/GenBank/DDBJ whole genome shotgun (WGS) entry which is preliminary data.</text>
</comment>
<proteinExistence type="predicted"/>
<dbReference type="EMBL" id="JAGMUV010000018">
    <property type="protein sequence ID" value="KAH7129021.1"/>
    <property type="molecule type" value="Genomic_DNA"/>
</dbReference>
<sequence length="624" mass="71888">MAATTSSRDALALRTPTLYPTSRTRLRSKQQTRITDFFPSTSPPKPTPRISFLDLPKSVRDKIYDESNVGGDKFINLNCWVVSSPDQWWEDDDQQPNNTSTASSLSLCFHTAEASPGVIEEPFPAALLWAGSRLIHDEVEAKLYAQNTFAVDLVMRGGLRPLEMLSDAALSHLRALVVSLRRCSCLTPFCDKERCLGNECDDCHLWPRPLCCHFWETVELVGGDRQHAKAMSTLSRTDKQALERWKRICARLVSNVTPGQLKFYLVAKVADLETAHAILDPLDDMPLSSLARSAALRLMNKLQYPPFRFTDLPPELQIRILEFTSLTAYRYVTWNAEQKFRIGVYKRLRDTDDDPYDYPALCDCMDDGFSLNDEYFCMSWKRTAFSTRCRCHERPINYFLVSKAFSAAARSVFYARNEFRLLPFSRSWKEQREMCWFSGGDDGIYALPLASFMDYVPRDFMSNFTHITLVFPPLAPISIWSEPSSPGGYYDWTQAINDLAQRVHLPRLKFEVHFADHDPLRMEVAQTTEPFTDWLVRARSRPDDVAEMEMWKTYKRVLRPLKRLGPQLRALLIYAPWPICPLEGEDPFAFEEELEQEIMGQEYDSWEWGKQDASPYTHPRCGTL</sequence>